<gene>
    <name evidence="3" type="ORF">OHB35_27725</name>
</gene>
<evidence type="ECO:0000313" key="3">
    <source>
        <dbReference type="EMBL" id="WSD16733.1"/>
    </source>
</evidence>
<name>A0ABZ1HHN6_STRPH</name>
<dbReference type="EMBL" id="CP109135">
    <property type="protein sequence ID" value="WSD16733.1"/>
    <property type="molecule type" value="Genomic_DNA"/>
</dbReference>
<accession>A0ABZ1HHN6</accession>
<dbReference type="RefSeq" id="WP_326760232.1">
    <property type="nucleotide sequence ID" value="NZ_CP109135.1"/>
</dbReference>
<keyword evidence="2" id="KW-1133">Transmembrane helix</keyword>
<evidence type="ECO:0000256" key="2">
    <source>
        <dbReference type="SAM" id="Phobius"/>
    </source>
</evidence>
<organism evidence="3 4">
    <name type="scientific">Streptomyces phaeochromogenes</name>
    <dbReference type="NCBI Taxonomy" id="1923"/>
    <lineage>
        <taxon>Bacteria</taxon>
        <taxon>Bacillati</taxon>
        <taxon>Actinomycetota</taxon>
        <taxon>Actinomycetes</taxon>
        <taxon>Kitasatosporales</taxon>
        <taxon>Streptomycetaceae</taxon>
        <taxon>Streptomyces</taxon>
        <taxon>Streptomyces phaeochromogenes group</taxon>
    </lineage>
</organism>
<keyword evidence="2" id="KW-0472">Membrane</keyword>
<feature type="region of interest" description="Disordered" evidence="1">
    <location>
        <begin position="118"/>
        <end position="163"/>
    </location>
</feature>
<proteinExistence type="predicted"/>
<feature type="region of interest" description="Disordered" evidence="1">
    <location>
        <begin position="1"/>
        <end position="23"/>
    </location>
</feature>
<keyword evidence="4" id="KW-1185">Reference proteome</keyword>
<keyword evidence="2" id="KW-0812">Transmembrane</keyword>
<feature type="compositionally biased region" description="Low complexity" evidence="1">
    <location>
        <begin position="227"/>
        <end position="245"/>
    </location>
</feature>
<feature type="compositionally biased region" description="Gly residues" evidence="1">
    <location>
        <begin position="262"/>
        <end position="275"/>
    </location>
</feature>
<reference evidence="3 4" key="1">
    <citation type="submission" date="2022-10" db="EMBL/GenBank/DDBJ databases">
        <title>The complete genomes of actinobacterial strains from the NBC collection.</title>
        <authorList>
            <person name="Joergensen T.S."/>
            <person name="Alvarez Arevalo M."/>
            <person name="Sterndorff E.B."/>
            <person name="Faurdal D."/>
            <person name="Vuksanovic O."/>
            <person name="Mourched A.-S."/>
            <person name="Charusanti P."/>
            <person name="Shaw S."/>
            <person name="Blin K."/>
            <person name="Weber T."/>
        </authorList>
    </citation>
    <scope>NUCLEOTIDE SEQUENCE [LARGE SCALE GENOMIC DNA]</scope>
    <source>
        <strain evidence="3 4">NBC 01752</strain>
    </source>
</reference>
<dbReference type="Proteomes" id="UP001340816">
    <property type="component" value="Chromosome"/>
</dbReference>
<evidence type="ECO:0000313" key="4">
    <source>
        <dbReference type="Proteomes" id="UP001340816"/>
    </source>
</evidence>
<feature type="transmembrane region" description="Helical" evidence="2">
    <location>
        <begin position="97"/>
        <end position="118"/>
    </location>
</feature>
<sequence length="275" mass="27160">MGDRLSGDGVPGRRGVHPGDAVSAPWDVWDEHDDIALETALATLLRGADLAPEAEQRAVAAFRASRGTDVHRARTRRRDDWRLPAERRTGRPVKTTFAAVFASLALGGVAVAAIGSAGSSTDGAGAGRKTAHPSVSAPARPSGETSSASSGSGPTDGPAAAQDTEAHCRAYEHVKDRGKALDSTAWQRLVAAAGGEGKVAAYCAERLARATAAPGRSGDVTGKPGEGAADAGAGTAGNAGTSGSNGTSGNGNSGNDADGADNGAGNGQASGGKGE</sequence>
<feature type="compositionally biased region" description="Low complexity" evidence="1">
    <location>
        <begin position="141"/>
        <end position="161"/>
    </location>
</feature>
<evidence type="ECO:0000256" key="1">
    <source>
        <dbReference type="SAM" id="MobiDB-lite"/>
    </source>
</evidence>
<feature type="region of interest" description="Disordered" evidence="1">
    <location>
        <begin position="211"/>
        <end position="275"/>
    </location>
</feature>
<protein>
    <submittedName>
        <fullName evidence="3">Uncharacterized protein</fullName>
    </submittedName>
</protein>